<dbReference type="Proteomes" id="UP000760860">
    <property type="component" value="Unassembled WGS sequence"/>
</dbReference>
<dbReference type="VEuPathDB" id="FungiDB:PC110_g19921"/>
<dbReference type="Proteomes" id="UP000774804">
    <property type="component" value="Unassembled WGS sequence"/>
</dbReference>
<name>A0A329RK20_9STRA</name>
<protein>
    <submittedName>
        <fullName evidence="6">Uncharacterized protein</fullName>
    </submittedName>
</protein>
<evidence type="ECO:0000313" key="5">
    <source>
        <dbReference type="EMBL" id="KAG3225003.1"/>
    </source>
</evidence>
<evidence type="ECO:0000313" key="4">
    <source>
        <dbReference type="EMBL" id="KAG2990457.1"/>
    </source>
</evidence>
<dbReference type="EMBL" id="RCMV01000096">
    <property type="protein sequence ID" value="KAG3225003.1"/>
    <property type="molecule type" value="Genomic_DNA"/>
</dbReference>
<evidence type="ECO:0000313" key="1">
    <source>
        <dbReference type="EMBL" id="KAG2854810.1"/>
    </source>
</evidence>
<sequence>MTKRDRILQGNDLFDLDLEVMQIALLELFEKLRVLVGESPDLTGPGVKAASTCRHLWDPSHRLDHRSTHAAHLRPRWQNRTARKVSSECSFARQERSCCGLDRTIGLTRSPNRSIRRSRDEQS</sequence>
<accession>A0A329RK20</accession>
<organism evidence="6 7">
    <name type="scientific">Phytophthora cactorum</name>
    <dbReference type="NCBI Taxonomy" id="29920"/>
    <lineage>
        <taxon>Eukaryota</taxon>
        <taxon>Sar</taxon>
        <taxon>Stramenopiles</taxon>
        <taxon>Oomycota</taxon>
        <taxon>Peronosporomycetes</taxon>
        <taxon>Peronosporales</taxon>
        <taxon>Peronosporaceae</taxon>
        <taxon>Phytophthora</taxon>
    </lineage>
</organism>
<dbReference type="Proteomes" id="UP000736787">
    <property type="component" value="Unassembled WGS sequence"/>
</dbReference>
<gene>
    <name evidence="6" type="ORF">PC110_g19921</name>
    <name evidence="1" type="ORF">PC113_g12980</name>
    <name evidence="2" type="ORF">PC115_g12067</name>
    <name evidence="3" type="ORF">PC117_g13124</name>
    <name evidence="4" type="ORF">PC118_g5618</name>
    <name evidence="5" type="ORF">PC129_g4364</name>
</gene>
<reference evidence="6 7" key="1">
    <citation type="submission" date="2018-01" db="EMBL/GenBank/DDBJ databases">
        <title>Draft genome of the strawberry crown rot pathogen Phytophthora cactorum.</title>
        <authorList>
            <person name="Armitage A.D."/>
            <person name="Lysoe E."/>
            <person name="Nellist C.F."/>
            <person name="Harrison R.J."/>
            <person name="Brurberg M.B."/>
        </authorList>
    </citation>
    <scope>NUCLEOTIDE SEQUENCE [LARGE SCALE GENOMIC DNA]</scope>
    <source>
        <strain evidence="6 7">10300</strain>
    </source>
</reference>
<dbReference type="AlphaFoldDB" id="A0A329RK20"/>
<evidence type="ECO:0000313" key="6">
    <source>
        <dbReference type="EMBL" id="RAW23652.1"/>
    </source>
</evidence>
<dbReference type="EMBL" id="RCMI01000393">
    <property type="protein sequence ID" value="KAG2913381.1"/>
    <property type="molecule type" value="Genomic_DNA"/>
</dbReference>
<comment type="caution">
    <text evidence="6">The sequence shown here is derived from an EMBL/GenBank/DDBJ whole genome shotgun (WGS) entry which is preliminary data.</text>
</comment>
<proteinExistence type="predicted"/>
<dbReference type="EMBL" id="RCMK01000377">
    <property type="protein sequence ID" value="KAG2932545.1"/>
    <property type="molecule type" value="Genomic_DNA"/>
</dbReference>
<evidence type="ECO:0000313" key="3">
    <source>
        <dbReference type="EMBL" id="KAG2932545.1"/>
    </source>
</evidence>
<dbReference type="EMBL" id="MJFZ01001017">
    <property type="protein sequence ID" value="RAW23652.1"/>
    <property type="molecule type" value="Genomic_DNA"/>
</dbReference>
<evidence type="ECO:0000313" key="7">
    <source>
        <dbReference type="Proteomes" id="UP000251314"/>
    </source>
</evidence>
<dbReference type="Proteomes" id="UP000251314">
    <property type="component" value="Unassembled WGS sequence"/>
</dbReference>
<dbReference type="EMBL" id="RCML01000117">
    <property type="protein sequence ID" value="KAG2990457.1"/>
    <property type="molecule type" value="Genomic_DNA"/>
</dbReference>
<keyword evidence="7" id="KW-1185">Reference proteome</keyword>
<dbReference type="Proteomes" id="UP000735874">
    <property type="component" value="Unassembled WGS sequence"/>
</dbReference>
<dbReference type="Proteomes" id="UP000697107">
    <property type="component" value="Unassembled WGS sequence"/>
</dbReference>
<dbReference type="EMBL" id="RCMG01000407">
    <property type="protein sequence ID" value="KAG2854810.1"/>
    <property type="molecule type" value="Genomic_DNA"/>
</dbReference>
<reference evidence="5" key="2">
    <citation type="submission" date="2018-05" db="EMBL/GenBank/DDBJ databases">
        <title>Effector identification in a new, highly contiguous assembly of the strawberry crown rot pathogen Phytophthora cactorum.</title>
        <authorList>
            <person name="Armitage A.D."/>
            <person name="Nellist C.F."/>
            <person name="Bates H."/>
            <person name="Vickerstaff R.J."/>
            <person name="Harrison R.J."/>
        </authorList>
    </citation>
    <scope>NUCLEOTIDE SEQUENCE</scope>
    <source>
        <strain evidence="1">15-7</strain>
        <strain evidence="2">4032</strain>
        <strain evidence="3">4040</strain>
        <strain evidence="4">P415</strain>
        <strain evidence="5">P421</strain>
    </source>
</reference>
<evidence type="ECO:0000313" key="2">
    <source>
        <dbReference type="EMBL" id="KAG2913381.1"/>
    </source>
</evidence>